<dbReference type="EMBL" id="WWBZ02000062">
    <property type="protein sequence ID" value="KAF4303431.1"/>
    <property type="molecule type" value="Genomic_DNA"/>
</dbReference>
<evidence type="ECO:0000256" key="3">
    <source>
        <dbReference type="SAM" id="SignalP"/>
    </source>
</evidence>
<keyword evidence="2" id="KW-0274">FAD</keyword>
<dbReference type="InterPro" id="IPR007867">
    <property type="entry name" value="GMC_OxRtase_C"/>
</dbReference>
<accession>A0A8H4N2A3</accession>
<organism evidence="5 6">
    <name type="scientific">Botryosphaeria dothidea</name>
    <dbReference type="NCBI Taxonomy" id="55169"/>
    <lineage>
        <taxon>Eukaryota</taxon>
        <taxon>Fungi</taxon>
        <taxon>Dikarya</taxon>
        <taxon>Ascomycota</taxon>
        <taxon>Pezizomycotina</taxon>
        <taxon>Dothideomycetes</taxon>
        <taxon>Dothideomycetes incertae sedis</taxon>
        <taxon>Botryosphaeriales</taxon>
        <taxon>Botryosphaeriaceae</taxon>
        <taxon>Botryosphaeria</taxon>
    </lineage>
</organism>
<dbReference type="AlphaFoldDB" id="A0A8H4N2A3"/>
<sequence length="644" mass="70225">MMFGSAPRWAVFLLLCLYLVALSLAVDLDPYDYVIVGSGAGGGPLAARLALAGYRTLLLEAGSDQGSAKEYQVPAWHAKSTEYEPMRWDYWVRHYSDDATQARDSKTTYTTPEGEMYIGLDPPAGSEMKGILYPRAGTLGGCGSHNAMVMVYPHRSDWDYIAEVTGNDSWSADNMRQYFEKVEHATYLIPNSVVGHGFSGWLKVGVTDLELVLEDVRLLQMVIAAASAAGKNIIDSLLNTVTGLATLLTLDMNRVGPDRDTAEDLYQVPIHIDSYARNSPREFLLSVVDQGYPLDIRMNSLVTKVRFDGTKAIGVDFLDGESLYRADPRAEASGSLGTPGSVNATREVILAAGAFNTPQLLKLSGIGPREELESFDIPVVKDLPGVGTNLQDRYEIPTTVKFAANFTISEDCTWGHSYPDPCLDRWEANPLLLRGIYGTTGLALARILKSSTAAADDPADLFVFGAPGNFRGYFRGYSTEVTADAKHWVWLTLKAHSRNAAGTVRLASADPRDTPAIDFNYFAEGGDADVQAAYEGVEWARKAFDAMPPTLGAYEDVRPPPGKEATKQFIRDEAWGHHASCTCPIGADDDEMAVLDGDFRVRGVQNLRVVDASAMPKIQGFFIVSSVYMMSEKAADVIIADARI</sequence>
<dbReference type="PANTHER" id="PTHR11552">
    <property type="entry name" value="GLUCOSE-METHANOL-CHOLINE GMC OXIDOREDUCTASE"/>
    <property type="match status" value="1"/>
</dbReference>
<protein>
    <submittedName>
        <fullName evidence="5">Glucose-methanol-choline oxidoreductase</fullName>
    </submittedName>
</protein>
<dbReference type="SUPFAM" id="SSF51905">
    <property type="entry name" value="FAD/NAD(P)-binding domain"/>
    <property type="match status" value="1"/>
</dbReference>
<keyword evidence="6" id="KW-1185">Reference proteome</keyword>
<dbReference type="GO" id="GO:0016614">
    <property type="term" value="F:oxidoreductase activity, acting on CH-OH group of donors"/>
    <property type="evidence" value="ECO:0007669"/>
    <property type="project" value="InterPro"/>
</dbReference>
<dbReference type="PANTHER" id="PTHR11552:SF213">
    <property type="entry name" value="DEHYDROGENASE, PUTATIVE-RELATED"/>
    <property type="match status" value="1"/>
</dbReference>
<evidence type="ECO:0000256" key="2">
    <source>
        <dbReference type="PIRSR" id="PIRSR000137-2"/>
    </source>
</evidence>
<dbReference type="Gene3D" id="3.50.50.60">
    <property type="entry name" value="FAD/NAD(P)-binding domain"/>
    <property type="match status" value="1"/>
</dbReference>
<dbReference type="OrthoDB" id="269227at2759"/>
<dbReference type="SUPFAM" id="SSF54373">
    <property type="entry name" value="FAD-linked reductases, C-terminal domain"/>
    <property type="match status" value="1"/>
</dbReference>
<feature type="binding site" evidence="2">
    <location>
        <position position="302"/>
    </location>
    <ligand>
        <name>FAD</name>
        <dbReference type="ChEBI" id="CHEBI:57692"/>
    </ligand>
</feature>
<name>A0A8H4N2A3_9PEZI</name>
<proteinExistence type="inferred from homology"/>
<feature type="domain" description="Glucose-methanol-choline oxidoreductase N-terminal" evidence="4">
    <location>
        <begin position="353"/>
        <end position="367"/>
    </location>
</feature>
<feature type="binding site" evidence="2">
    <location>
        <begin position="146"/>
        <end position="149"/>
    </location>
    <ligand>
        <name>FAD</name>
        <dbReference type="ChEBI" id="CHEBI:57692"/>
    </ligand>
</feature>
<dbReference type="Gene3D" id="3.30.560.10">
    <property type="entry name" value="Glucose Oxidase, domain 3"/>
    <property type="match status" value="1"/>
</dbReference>
<reference evidence="5" key="1">
    <citation type="submission" date="2020-04" db="EMBL/GenBank/DDBJ databases">
        <title>Genome Assembly and Annotation of Botryosphaeria dothidea sdau 11-99, a Latent Pathogen of Apple Fruit Ring Rot in China.</title>
        <authorList>
            <person name="Yu C."/>
            <person name="Diao Y."/>
            <person name="Lu Q."/>
            <person name="Zhao J."/>
            <person name="Cui S."/>
            <person name="Peng C."/>
            <person name="He B."/>
            <person name="Liu H."/>
        </authorList>
    </citation>
    <scope>NUCLEOTIDE SEQUENCE [LARGE SCALE GENOMIC DNA]</scope>
    <source>
        <strain evidence="5">Sdau11-99</strain>
    </source>
</reference>
<keyword evidence="2" id="KW-0285">Flavoprotein</keyword>
<dbReference type="PIRSF" id="PIRSF000137">
    <property type="entry name" value="Alcohol_oxidase"/>
    <property type="match status" value="1"/>
</dbReference>
<gene>
    <name evidence="5" type="ORF">GTA08_BOTSDO09011</name>
</gene>
<evidence type="ECO:0000259" key="4">
    <source>
        <dbReference type="PROSITE" id="PS00624"/>
    </source>
</evidence>
<dbReference type="InterPro" id="IPR036188">
    <property type="entry name" value="FAD/NAD-bd_sf"/>
</dbReference>
<comment type="cofactor">
    <cofactor evidence="2">
        <name>FAD</name>
        <dbReference type="ChEBI" id="CHEBI:57692"/>
    </cofactor>
</comment>
<comment type="similarity">
    <text evidence="1">Belongs to the GMC oxidoreductase family.</text>
</comment>
<dbReference type="GO" id="GO:0050660">
    <property type="term" value="F:flavin adenine dinucleotide binding"/>
    <property type="evidence" value="ECO:0007669"/>
    <property type="project" value="InterPro"/>
</dbReference>
<comment type="caution">
    <text evidence="5">The sequence shown here is derived from an EMBL/GenBank/DDBJ whole genome shotgun (WGS) entry which is preliminary data.</text>
</comment>
<dbReference type="InterPro" id="IPR012132">
    <property type="entry name" value="GMC_OxRdtase"/>
</dbReference>
<dbReference type="Pfam" id="PF00732">
    <property type="entry name" value="GMC_oxred_N"/>
    <property type="match status" value="1"/>
</dbReference>
<dbReference type="Proteomes" id="UP000572817">
    <property type="component" value="Unassembled WGS sequence"/>
</dbReference>
<dbReference type="InterPro" id="IPR000172">
    <property type="entry name" value="GMC_OxRdtase_N"/>
</dbReference>
<dbReference type="PROSITE" id="PS00624">
    <property type="entry name" value="GMC_OXRED_2"/>
    <property type="match status" value="1"/>
</dbReference>
<feature type="signal peptide" evidence="3">
    <location>
        <begin position="1"/>
        <end position="25"/>
    </location>
</feature>
<keyword evidence="3" id="KW-0732">Signal</keyword>
<feature type="chain" id="PRO_5034431244" evidence="3">
    <location>
        <begin position="26"/>
        <end position="644"/>
    </location>
</feature>
<evidence type="ECO:0000313" key="5">
    <source>
        <dbReference type="EMBL" id="KAF4303431.1"/>
    </source>
</evidence>
<dbReference type="Pfam" id="PF05199">
    <property type="entry name" value="GMC_oxred_C"/>
    <property type="match status" value="1"/>
</dbReference>
<evidence type="ECO:0000256" key="1">
    <source>
        <dbReference type="ARBA" id="ARBA00010790"/>
    </source>
</evidence>
<evidence type="ECO:0000313" key="6">
    <source>
        <dbReference type="Proteomes" id="UP000572817"/>
    </source>
</evidence>